<dbReference type="GO" id="GO:0005886">
    <property type="term" value="C:plasma membrane"/>
    <property type="evidence" value="ECO:0007669"/>
    <property type="project" value="UniProtKB-SubCell"/>
</dbReference>
<feature type="transmembrane region" description="Helical" evidence="6">
    <location>
        <begin position="87"/>
        <end position="107"/>
    </location>
</feature>
<feature type="transmembrane region" description="Helical" evidence="6">
    <location>
        <begin position="444"/>
        <end position="466"/>
    </location>
</feature>
<feature type="transmembrane region" description="Helical" evidence="6">
    <location>
        <begin position="332"/>
        <end position="349"/>
    </location>
</feature>
<feature type="transmembrane region" description="Helical" evidence="6">
    <location>
        <begin position="175"/>
        <end position="193"/>
    </location>
</feature>
<dbReference type="InParanoid" id="A0A3N4M6Y9"/>
<dbReference type="Proteomes" id="UP000267821">
    <property type="component" value="Unassembled WGS sequence"/>
</dbReference>
<dbReference type="Gene3D" id="1.20.1250.20">
    <property type="entry name" value="MFS general substrate transporter like domains"/>
    <property type="match status" value="1"/>
</dbReference>
<dbReference type="SUPFAM" id="SSF103473">
    <property type="entry name" value="MFS general substrate transporter"/>
    <property type="match status" value="1"/>
</dbReference>
<reference evidence="7 8" key="1">
    <citation type="journal article" date="2018" name="Nat. Ecol. Evol.">
        <title>Pezizomycetes genomes reveal the molecular basis of ectomycorrhizal truffle lifestyle.</title>
        <authorList>
            <person name="Murat C."/>
            <person name="Payen T."/>
            <person name="Noel B."/>
            <person name="Kuo A."/>
            <person name="Morin E."/>
            <person name="Chen J."/>
            <person name="Kohler A."/>
            <person name="Krizsan K."/>
            <person name="Balestrini R."/>
            <person name="Da Silva C."/>
            <person name="Montanini B."/>
            <person name="Hainaut M."/>
            <person name="Levati E."/>
            <person name="Barry K.W."/>
            <person name="Belfiori B."/>
            <person name="Cichocki N."/>
            <person name="Clum A."/>
            <person name="Dockter R.B."/>
            <person name="Fauchery L."/>
            <person name="Guy J."/>
            <person name="Iotti M."/>
            <person name="Le Tacon F."/>
            <person name="Lindquist E.A."/>
            <person name="Lipzen A."/>
            <person name="Malagnac F."/>
            <person name="Mello A."/>
            <person name="Molinier V."/>
            <person name="Miyauchi S."/>
            <person name="Poulain J."/>
            <person name="Riccioni C."/>
            <person name="Rubini A."/>
            <person name="Sitrit Y."/>
            <person name="Splivallo R."/>
            <person name="Traeger S."/>
            <person name="Wang M."/>
            <person name="Zifcakova L."/>
            <person name="Wipf D."/>
            <person name="Zambonelli A."/>
            <person name="Paolocci F."/>
            <person name="Nowrousian M."/>
            <person name="Ottonello S."/>
            <person name="Baldrian P."/>
            <person name="Spatafora J.W."/>
            <person name="Henrissat B."/>
            <person name="Nagy L.G."/>
            <person name="Aury J.M."/>
            <person name="Wincker P."/>
            <person name="Grigoriev I.V."/>
            <person name="Bonfante P."/>
            <person name="Martin F.M."/>
        </authorList>
    </citation>
    <scope>NUCLEOTIDE SEQUENCE [LARGE SCALE GENOMIC DNA]</scope>
    <source>
        <strain evidence="7 8">ATCC MYA-4762</strain>
    </source>
</reference>
<proteinExistence type="predicted"/>
<dbReference type="InterPro" id="IPR036259">
    <property type="entry name" value="MFS_trans_sf"/>
</dbReference>
<protein>
    <submittedName>
        <fullName evidence="7">MFS general substrate transporter</fullName>
    </submittedName>
</protein>
<evidence type="ECO:0000256" key="6">
    <source>
        <dbReference type="SAM" id="Phobius"/>
    </source>
</evidence>
<dbReference type="Pfam" id="PF07690">
    <property type="entry name" value="MFS_1"/>
    <property type="match status" value="1"/>
</dbReference>
<evidence type="ECO:0000313" key="8">
    <source>
        <dbReference type="Proteomes" id="UP000267821"/>
    </source>
</evidence>
<accession>A0A3N4M6Y9</accession>
<comment type="subcellular location">
    <subcellularLocation>
        <location evidence="1">Cell membrane</location>
        <topology evidence="1">Multi-pass membrane protein</topology>
    </subcellularLocation>
</comment>
<keyword evidence="8" id="KW-1185">Reference proteome</keyword>
<feature type="transmembrane region" description="Helical" evidence="6">
    <location>
        <begin position="299"/>
        <end position="320"/>
    </location>
</feature>
<feature type="transmembrane region" description="Helical" evidence="6">
    <location>
        <begin position="355"/>
        <end position="383"/>
    </location>
</feature>
<keyword evidence="4 6" id="KW-1133">Transmembrane helix</keyword>
<evidence type="ECO:0000256" key="4">
    <source>
        <dbReference type="ARBA" id="ARBA00022989"/>
    </source>
</evidence>
<dbReference type="InterPro" id="IPR011701">
    <property type="entry name" value="MFS"/>
</dbReference>
<dbReference type="GO" id="GO:0022857">
    <property type="term" value="F:transmembrane transporter activity"/>
    <property type="evidence" value="ECO:0007669"/>
    <property type="project" value="InterPro"/>
</dbReference>
<evidence type="ECO:0000256" key="5">
    <source>
        <dbReference type="ARBA" id="ARBA00023136"/>
    </source>
</evidence>
<evidence type="ECO:0000256" key="3">
    <source>
        <dbReference type="ARBA" id="ARBA00022692"/>
    </source>
</evidence>
<gene>
    <name evidence="7" type="ORF">L211DRAFT_13839</name>
</gene>
<feature type="transmembrane region" description="Helical" evidence="6">
    <location>
        <begin position="22"/>
        <end position="48"/>
    </location>
</feature>
<evidence type="ECO:0000256" key="2">
    <source>
        <dbReference type="ARBA" id="ARBA00022475"/>
    </source>
</evidence>
<name>A0A3N4M6Y9_9PEZI</name>
<evidence type="ECO:0000256" key="1">
    <source>
        <dbReference type="ARBA" id="ARBA00004651"/>
    </source>
</evidence>
<dbReference type="EMBL" id="ML121527">
    <property type="protein sequence ID" value="RPB29429.1"/>
    <property type="molecule type" value="Genomic_DNA"/>
</dbReference>
<keyword evidence="2" id="KW-1003">Cell membrane</keyword>
<feature type="transmembrane region" description="Helical" evidence="6">
    <location>
        <begin position="395"/>
        <end position="424"/>
    </location>
</feature>
<keyword evidence="5 6" id="KW-0472">Membrane</keyword>
<keyword evidence="3 6" id="KW-0812">Transmembrane</keyword>
<organism evidence="7 8">
    <name type="scientific">Terfezia boudieri ATCC MYA-4762</name>
    <dbReference type="NCBI Taxonomy" id="1051890"/>
    <lineage>
        <taxon>Eukaryota</taxon>
        <taxon>Fungi</taxon>
        <taxon>Dikarya</taxon>
        <taxon>Ascomycota</taxon>
        <taxon>Pezizomycotina</taxon>
        <taxon>Pezizomycetes</taxon>
        <taxon>Pezizales</taxon>
        <taxon>Pezizaceae</taxon>
        <taxon>Terfezia</taxon>
    </lineage>
</organism>
<feature type="transmembrane region" description="Helical" evidence="6">
    <location>
        <begin position="199"/>
        <end position="218"/>
    </location>
</feature>
<evidence type="ECO:0000313" key="7">
    <source>
        <dbReference type="EMBL" id="RPB29429.1"/>
    </source>
</evidence>
<dbReference type="PANTHER" id="PTHR23513">
    <property type="entry name" value="INTEGRAL MEMBRANE EFFLUX PROTEIN-RELATED"/>
    <property type="match status" value="1"/>
</dbReference>
<dbReference type="OrthoDB" id="5344169at2759"/>
<sequence>MGFISKSKQVWANYTPTERRNIAIYIIGIMFYKFGLEAFNGSITTLAIDRFGTQAFRKQGLLQGLNQAFQCVGSILIAPLIKRFPTRSVLAMAVMVFGLLTAVLMIVDASTGGRIKRGDERKPHYGNWNPDGLFPVYCASGIAYGMVELIRRVIPRDIVGGDVNKLRRMDAIVHIFYEIAGTVGAFTTTYLVLRFGNNYSFFITPIFFTCACILWSFVSTLEFQIELEHEQQNYFIQLFQGAKYFGLSIWVGAKIIFSNRKFIWLPIGYSMALYGHRYLENGIAPIIGKQVFKNSAYSQILVGGSNFGELLGAFSVFILNDFVPTPIPWLRLDSFLVLIVWAFPFYYPPHNEPKYAWLLALVFMPISIGWAAGDVSLAAYIQACLARHENESDHVSALGAVMAFLYSTYILIYAILSPVLGGYVDRFLKNGGTAQDALKNVGGIQFTVICAILLASTFIPAGAFAFNPKLLFGEDLTGALEPQEGKRIEDNFEMMDSEKGGLELPAVQGSHKRGPSFDEKTDMPMAMAQAAHASY</sequence>
<dbReference type="AlphaFoldDB" id="A0A3N4M6Y9"/>
<dbReference type="PANTHER" id="PTHR23513:SF6">
    <property type="entry name" value="MAJOR FACILITATOR SUPERFAMILY ASSOCIATED DOMAIN-CONTAINING PROTEIN"/>
    <property type="match status" value="1"/>
</dbReference>